<evidence type="ECO:0000313" key="2">
    <source>
        <dbReference type="WBParaSite" id="nRc.2.0.1.t37922-RA"/>
    </source>
</evidence>
<organism evidence="1 2">
    <name type="scientific">Romanomermis culicivorax</name>
    <name type="common">Nematode worm</name>
    <dbReference type="NCBI Taxonomy" id="13658"/>
    <lineage>
        <taxon>Eukaryota</taxon>
        <taxon>Metazoa</taxon>
        <taxon>Ecdysozoa</taxon>
        <taxon>Nematoda</taxon>
        <taxon>Enoplea</taxon>
        <taxon>Dorylaimia</taxon>
        <taxon>Mermithida</taxon>
        <taxon>Mermithoidea</taxon>
        <taxon>Mermithidae</taxon>
        <taxon>Romanomermis</taxon>
    </lineage>
</organism>
<keyword evidence="1" id="KW-1185">Reference proteome</keyword>
<evidence type="ECO:0000313" key="1">
    <source>
        <dbReference type="Proteomes" id="UP000887565"/>
    </source>
</evidence>
<dbReference type="Proteomes" id="UP000887565">
    <property type="component" value="Unplaced"/>
</dbReference>
<dbReference type="WBParaSite" id="nRc.2.0.1.t37922-RA">
    <property type="protein sequence ID" value="nRc.2.0.1.t37922-RA"/>
    <property type="gene ID" value="nRc.2.0.1.g37922"/>
</dbReference>
<name>A0A915KGR4_ROMCU</name>
<reference evidence="2" key="1">
    <citation type="submission" date="2022-11" db="UniProtKB">
        <authorList>
            <consortium name="WormBaseParasite"/>
        </authorList>
    </citation>
    <scope>IDENTIFICATION</scope>
</reference>
<dbReference type="AlphaFoldDB" id="A0A915KGR4"/>
<accession>A0A915KGR4</accession>
<proteinExistence type="predicted"/>
<sequence>MSIRCGEQDKSLSLYDDLNKHLLQADILADRNLKQLNEFVELCKDVDPEFLTPEVRDELFGACKKMVTSQSKNRQLQDSVREIKNFIRSKETVDVIEKEELLEIVENSMASNISHPEQNQAFKDLKYALRHVGE</sequence>
<protein>
    <submittedName>
        <fullName evidence="2">Uncharacterized protein</fullName>
    </submittedName>
</protein>